<reference evidence="2" key="1">
    <citation type="submission" date="2020-11" db="EMBL/GenBank/DDBJ databases">
        <authorList>
            <consortium name="DOE Joint Genome Institute"/>
            <person name="Ahrendt S."/>
            <person name="Riley R."/>
            <person name="Andreopoulos W."/>
            <person name="Labutti K."/>
            <person name="Pangilinan J."/>
            <person name="Ruiz-Duenas F.J."/>
            <person name="Barrasa J.M."/>
            <person name="Sanchez-Garcia M."/>
            <person name="Camarero S."/>
            <person name="Miyauchi S."/>
            <person name="Serrano A."/>
            <person name="Linde D."/>
            <person name="Babiker R."/>
            <person name="Drula E."/>
            <person name="Ayuso-Fernandez I."/>
            <person name="Pacheco R."/>
            <person name="Padilla G."/>
            <person name="Ferreira P."/>
            <person name="Barriuso J."/>
            <person name="Kellner H."/>
            <person name="Castanera R."/>
            <person name="Alfaro M."/>
            <person name="Ramirez L."/>
            <person name="Pisabarro A.G."/>
            <person name="Kuo A."/>
            <person name="Tritt A."/>
            <person name="Lipzen A."/>
            <person name="He G."/>
            <person name="Yan M."/>
            <person name="Ng V."/>
            <person name="Cullen D."/>
            <person name="Martin F."/>
            <person name="Rosso M.-N."/>
            <person name="Henrissat B."/>
            <person name="Hibbett D."/>
            <person name="Martinez A.T."/>
            <person name="Grigoriev I.V."/>
        </authorList>
    </citation>
    <scope>NUCLEOTIDE SEQUENCE</scope>
    <source>
        <strain evidence="2">ATCC 90797</strain>
    </source>
</reference>
<evidence type="ECO:0000313" key="2">
    <source>
        <dbReference type="EMBL" id="KAF9498018.1"/>
    </source>
</evidence>
<organism evidence="2 3">
    <name type="scientific">Pleurotus eryngii</name>
    <name type="common">Boletus of the steppes</name>
    <dbReference type="NCBI Taxonomy" id="5323"/>
    <lineage>
        <taxon>Eukaryota</taxon>
        <taxon>Fungi</taxon>
        <taxon>Dikarya</taxon>
        <taxon>Basidiomycota</taxon>
        <taxon>Agaricomycotina</taxon>
        <taxon>Agaricomycetes</taxon>
        <taxon>Agaricomycetidae</taxon>
        <taxon>Agaricales</taxon>
        <taxon>Pleurotineae</taxon>
        <taxon>Pleurotaceae</taxon>
        <taxon>Pleurotus</taxon>
    </lineage>
</organism>
<keyword evidence="3" id="KW-1185">Reference proteome</keyword>
<gene>
    <name evidence="2" type="ORF">BDN71DRAFT_1444114</name>
</gene>
<dbReference type="EMBL" id="MU154540">
    <property type="protein sequence ID" value="KAF9498018.1"/>
    <property type="molecule type" value="Genomic_DNA"/>
</dbReference>
<comment type="caution">
    <text evidence="2">The sequence shown here is derived from an EMBL/GenBank/DDBJ whole genome shotgun (WGS) entry which is preliminary data.</text>
</comment>
<protein>
    <submittedName>
        <fullName evidence="2">Uncharacterized protein</fullName>
    </submittedName>
</protein>
<dbReference type="AlphaFoldDB" id="A0A9P6A173"/>
<evidence type="ECO:0000313" key="3">
    <source>
        <dbReference type="Proteomes" id="UP000807025"/>
    </source>
</evidence>
<accession>A0A9P6A173</accession>
<sequence length="52" mass="5692">MRAGDSQQWTTEGHITTWTTVSGCQDRISLQDSPPLASRARSRPGPETAPPR</sequence>
<name>A0A9P6A173_PLEER</name>
<proteinExistence type="predicted"/>
<feature type="non-terminal residue" evidence="2">
    <location>
        <position position="52"/>
    </location>
</feature>
<evidence type="ECO:0000256" key="1">
    <source>
        <dbReference type="SAM" id="MobiDB-lite"/>
    </source>
</evidence>
<feature type="region of interest" description="Disordered" evidence="1">
    <location>
        <begin position="25"/>
        <end position="52"/>
    </location>
</feature>
<dbReference type="PROSITE" id="PS51257">
    <property type="entry name" value="PROKAR_LIPOPROTEIN"/>
    <property type="match status" value="1"/>
</dbReference>
<dbReference type="Proteomes" id="UP000807025">
    <property type="component" value="Unassembled WGS sequence"/>
</dbReference>